<evidence type="ECO:0008006" key="3">
    <source>
        <dbReference type="Google" id="ProtNLM"/>
    </source>
</evidence>
<sequence>MHLRTGRLSRALLATLAAGALVAGCGDDEEDGTGEAAKPTAFTVTATAEGKKKKALEFPASVKAGLVAMTLTNSDTVPRSAQILRVEGDQTVDDVLKVVNAESTKIPDFMQDGGGLPAVKPGASATATQNLAPGRYVIWDDEGGDEEGAPGNDEFGAKGEFTVTGEASDAELPEVAATVTATDEGTDGDDKTYDFEFKGLKAGTNQVRFENTGEQLHHALFFPIAKGKTIKDVEAAFASEEEPQGPPPVDFENGVGTAVIDGDIAQNIALELKAGKYAVVCFLSDRKGGKSHAEEGMLEELVVE</sequence>
<proteinExistence type="predicted"/>
<dbReference type="EMBL" id="CADCVQ010000075">
    <property type="protein sequence ID" value="CAA9498559.1"/>
    <property type="molecule type" value="Genomic_DNA"/>
</dbReference>
<protein>
    <recommendedName>
        <fullName evidence="3">Lipoprotein</fullName>
    </recommendedName>
</protein>
<evidence type="ECO:0000256" key="1">
    <source>
        <dbReference type="SAM" id="SignalP"/>
    </source>
</evidence>
<name>A0A6J4SGS0_9ACTN</name>
<dbReference type="AlphaFoldDB" id="A0A6J4SGS0"/>
<evidence type="ECO:0000313" key="2">
    <source>
        <dbReference type="EMBL" id="CAA9498559.1"/>
    </source>
</evidence>
<feature type="signal peptide" evidence="1">
    <location>
        <begin position="1"/>
        <end position="23"/>
    </location>
</feature>
<gene>
    <name evidence="2" type="ORF">AVDCRST_MAG67-1699</name>
</gene>
<reference evidence="2" key="1">
    <citation type="submission" date="2020-02" db="EMBL/GenBank/DDBJ databases">
        <authorList>
            <person name="Meier V. D."/>
        </authorList>
    </citation>
    <scope>NUCLEOTIDE SEQUENCE</scope>
    <source>
        <strain evidence="2">AVDCRST_MAG67</strain>
    </source>
</reference>
<accession>A0A6J4SGS0</accession>
<organism evidence="2">
    <name type="scientific">uncultured Solirubrobacteraceae bacterium</name>
    <dbReference type="NCBI Taxonomy" id="1162706"/>
    <lineage>
        <taxon>Bacteria</taxon>
        <taxon>Bacillati</taxon>
        <taxon>Actinomycetota</taxon>
        <taxon>Thermoleophilia</taxon>
        <taxon>Solirubrobacterales</taxon>
        <taxon>Solirubrobacteraceae</taxon>
        <taxon>environmental samples</taxon>
    </lineage>
</organism>
<dbReference type="PROSITE" id="PS51257">
    <property type="entry name" value="PROKAR_LIPOPROTEIN"/>
    <property type="match status" value="1"/>
</dbReference>
<keyword evidence="1" id="KW-0732">Signal</keyword>
<feature type="chain" id="PRO_5039386618" description="Lipoprotein" evidence="1">
    <location>
        <begin position="24"/>
        <end position="304"/>
    </location>
</feature>